<feature type="transmembrane region" description="Helical" evidence="1">
    <location>
        <begin position="38"/>
        <end position="60"/>
    </location>
</feature>
<evidence type="ECO:0000313" key="2">
    <source>
        <dbReference type="EMBL" id="GMI47110.1"/>
    </source>
</evidence>
<accession>A0A9W7LDJ0</accession>
<dbReference type="OrthoDB" id="195398at2759"/>
<gene>
    <name evidence="2" type="ORF">TrCOL_g5286</name>
</gene>
<dbReference type="Proteomes" id="UP001165065">
    <property type="component" value="Unassembled WGS sequence"/>
</dbReference>
<dbReference type="AlphaFoldDB" id="A0A9W7LDJ0"/>
<protein>
    <submittedName>
        <fullName evidence="2">Uncharacterized protein</fullName>
    </submittedName>
</protein>
<evidence type="ECO:0000313" key="3">
    <source>
        <dbReference type="Proteomes" id="UP001165065"/>
    </source>
</evidence>
<organism evidence="2 3">
    <name type="scientific">Triparma columacea</name>
    <dbReference type="NCBI Taxonomy" id="722753"/>
    <lineage>
        <taxon>Eukaryota</taxon>
        <taxon>Sar</taxon>
        <taxon>Stramenopiles</taxon>
        <taxon>Ochrophyta</taxon>
        <taxon>Bolidophyceae</taxon>
        <taxon>Parmales</taxon>
        <taxon>Triparmaceae</taxon>
        <taxon>Triparma</taxon>
    </lineage>
</organism>
<keyword evidence="1" id="KW-0812">Transmembrane</keyword>
<keyword evidence="1" id="KW-1133">Transmembrane helix</keyword>
<dbReference type="EMBL" id="BRYA01000331">
    <property type="protein sequence ID" value="GMI47110.1"/>
    <property type="molecule type" value="Genomic_DNA"/>
</dbReference>
<reference evidence="3" key="1">
    <citation type="journal article" date="2023" name="Commun. Biol.">
        <title>Genome analysis of Parmales, the sister group of diatoms, reveals the evolutionary specialization of diatoms from phago-mixotrophs to photoautotrophs.</title>
        <authorList>
            <person name="Ban H."/>
            <person name="Sato S."/>
            <person name="Yoshikawa S."/>
            <person name="Yamada K."/>
            <person name="Nakamura Y."/>
            <person name="Ichinomiya M."/>
            <person name="Sato N."/>
            <person name="Blanc-Mathieu R."/>
            <person name="Endo H."/>
            <person name="Kuwata A."/>
            <person name="Ogata H."/>
        </authorList>
    </citation>
    <scope>NUCLEOTIDE SEQUENCE [LARGE SCALE GENOMIC DNA]</scope>
</reference>
<evidence type="ECO:0000256" key="1">
    <source>
        <dbReference type="SAM" id="Phobius"/>
    </source>
</evidence>
<comment type="caution">
    <text evidence="2">The sequence shown here is derived from an EMBL/GenBank/DDBJ whole genome shotgun (WGS) entry which is preliminary data.</text>
</comment>
<name>A0A9W7LDJ0_9STRA</name>
<sequence length="233" mass="26515">MPQSNPLHVEFGDPENDDIALNESSEKKSKKPCCLCCFYRRWHCVTFFLTIVGALAFVLYPREVLVTFKEDKWFEMLHKDNNDFYFDFTQKFVFDTNVPLEIANKNFIPLLANLDVDFYYPPSKTDGYKIGKAAAKIRVPPLKTVLEWSELTTFSMTPTETVSVGTGLAGDCLGKCLNPFVECEDFATFFMDVKMVPKYISEEFWDDFVGAVGIGVEVEIACDVVYNSGDDDE</sequence>
<proteinExistence type="predicted"/>
<keyword evidence="3" id="KW-1185">Reference proteome</keyword>
<keyword evidence="1" id="KW-0472">Membrane</keyword>